<keyword evidence="4" id="KW-1185">Reference proteome</keyword>
<comment type="subcellular location">
    <subcellularLocation>
        <location evidence="2">Cell membrane</location>
        <topology evidence="2">Lipid-anchor</topology>
    </subcellularLocation>
</comment>
<dbReference type="PANTHER" id="PTHR30203">
    <property type="entry name" value="OUTER MEMBRANE CATION EFFLUX PROTEIN"/>
    <property type="match status" value="1"/>
</dbReference>
<evidence type="ECO:0000256" key="2">
    <source>
        <dbReference type="RuleBase" id="RU362097"/>
    </source>
</evidence>
<dbReference type="Gene3D" id="1.20.1600.10">
    <property type="entry name" value="Outer membrane efflux proteins (OEP)"/>
    <property type="match status" value="1"/>
</dbReference>
<protein>
    <submittedName>
        <fullName evidence="3">Efflux transporter outer membrane subunit</fullName>
    </submittedName>
</protein>
<dbReference type="Proteomes" id="UP001236663">
    <property type="component" value="Unassembled WGS sequence"/>
</dbReference>
<dbReference type="PANTHER" id="PTHR30203:SF33">
    <property type="entry name" value="BLR4455 PROTEIN"/>
    <property type="match status" value="1"/>
</dbReference>
<sequence length="486" mass="54213">MPCNRRFKLHFIPALHQETLRTILWLAILGMTVGCGNRITTRDVPVALPEAFSLPTGASELEPDWWKSFGDPKLNSLVDSALFHNLELKGSWYQVAQEASNVAIIASERVPQVFLQLQGGASRPVPDFVGGENTQLALRSSYEVDLWGRVKQSKLAAENRLQATFLDYQTLAISIAGEVALTWFSLQAFQEQLDLIQEQTEYNQQVLALIRARFASGQVRGVDILRQEQLIQSTREQATAIQIELKTLRNRLAVLLGAAPGSLSFSDESALPELGPLPDAGLPMELINRRPDIQSSFNRMEAADREVAVAISNTYPRLTFDFTGALRSNTLTNLVESQAASLTGSLLMPLFYGGRLNAEKRQAEAFREQQIQVYGQTVLLALQEVEDAMVRESLQKKRIGYLENQLDLAERAFQQLRVEYLNGSIAYLDVLVSLDQMQQLKRDLVSAELDQLLFRVALFRALAGGFETPIETGGEFTLNENTIPTK</sequence>
<proteinExistence type="inferred from homology"/>
<dbReference type="NCBIfam" id="TIGR01845">
    <property type="entry name" value="outer_NodT"/>
    <property type="match status" value="1"/>
</dbReference>
<evidence type="ECO:0000313" key="3">
    <source>
        <dbReference type="EMBL" id="MDN3690139.1"/>
    </source>
</evidence>
<organism evidence="3 4">
    <name type="scientific">Cyclobacterium jeungdonense</name>
    <dbReference type="NCBI Taxonomy" id="708087"/>
    <lineage>
        <taxon>Bacteria</taxon>
        <taxon>Pseudomonadati</taxon>
        <taxon>Bacteroidota</taxon>
        <taxon>Cytophagia</taxon>
        <taxon>Cytophagales</taxon>
        <taxon>Cyclobacteriaceae</taxon>
        <taxon>Cyclobacterium</taxon>
    </lineage>
</organism>
<evidence type="ECO:0000256" key="1">
    <source>
        <dbReference type="ARBA" id="ARBA00007613"/>
    </source>
</evidence>
<dbReference type="EMBL" id="JAUFQS010000047">
    <property type="protein sequence ID" value="MDN3690139.1"/>
    <property type="molecule type" value="Genomic_DNA"/>
</dbReference>
<dbReference type="RefSeq" id="WP_163383352.1">
    <property type="nucleotide sequence ID" value="NZ_JAUFQS010000047.1"/>
</dbReference>
<dbReference type="SUPFAM" id="SSF56954">
    <property type="entry name" value="Outer membrane efflux proteins (OEP)"/>
    <property type="match status" value="1"/>
</dbReference>
<comment type="caution">
    <text evidence="3">The sequence shown here is derived from an EMBL/GenBank/DDBJ whole genome shotgun (WGS) entry which is preliminary data.</text>
</comment>
<keyword evidence="2" id="KW-1134">Transmembrane beta strand</keyword>
<keyword evidence="2" id="KW-0564">Palmitate</keyword>
<keyword evidence="2" id="KW-0472">Membrane</keyword>
<comment type="similarity">
    <text evidence="1 2">Belongs to the outer membrane factor (OMF) (TC 1.B.17) family.</text>
</comment>
<name>A0ABT8CBH3_9BACT</name>
<evidence type="ECO:0000313" key="4">
    <source>
        <dbReference type="Proteomes" id="UP001236663"/>
    </source>
</evidence>
<dbReference type="Gene3D" id="2.20.200.10">
    <property type="entry name" value="Outer membrane efflux proteins (OEP)"/>
    <property type="match status" value="1"/>
</dbReference>
<dbReference type="Pfam" id="PF02321">
    <property type="entry name" value="OEP"/>
    <property type="match status" value="2"/>
</dbReference>
<keyword evidence="2" id="KW-0449">Lipoprotein</keyword>
<gene>
    <name evidence="3" type="ORF">QWZ15_20125</name>
</gene>
<dbReference type="PROSITE" id="PS51257">
    <property type="entry name" value="PROKAR_LIPOPROTEIN"/>
    <property type="match status" value="1"/>
</dbReference>
<keyword evidence="2" id="KW-0812">Transmembrane</keyword>
<dbReference type="InterPro" id="IPR010131">
    <property type="entry name" value="MdtP/NodT-like"/>
</dbReference>
<accession>A0ABT8CBH3</accession>
<dbReference type="InterPro" id="IPR003423">
    <property type="entry name" value="OMP_efflux"/>
</dbReference>
<reference evidence="4" key="1">
    <citation type="journal article" date="2019" name="Int. J. Syst. Evol. Microbiol.">
        <title>The Global Catalogue of Microorganisms (GCM) 10K type strain sequencing project: providing services to taxonomists for standard genome sequencing and annotation.</title>
        <authorList>
            <consortium name="The Broad Institute Genomics Platform"/>
            <consortium name="The Broad Institute Genome Sequencing Center for Infectious Disease"/>
            <person name="Wu L."/>
            <person name="Ma J."/>
        </authorList>
    </citation>
    <scope>NUCLEOTIDE SEQUENCE [LARGE SCALE GENOMIC DNA]</scope>
    <source>
        <strain evidence="4">CECT 7706</strain>
    </source>
</reference>